<dbReference type="InterPro" id="IPR036291">
    <property type="entry name" value="NAD(P)-bd_dom_sf"/>
</dbReference>
<dbReference type="Gene3D" id="3.40.50.720">
    <property type="entry name" value="NAD(P)-binding Rossmann-like Domain"/>
    <property type="match status" value="1"/>
</dbReference>
<dbReference type="RefSeq" id="WP_058292500.1">
    <property type="nucleotide sequence ID" value="NZ_JGYD01000018.1"/>
</dbReference>
<dbReference type="InterPro" id="IPR001509">
    <property type="entry name" value="Epimerase_deHydtase"/>
</dbReference>
<organism evidence="2 3">
    <name type="scientific">Dehalococcoides mccartyi</name>
    <dbReference type="NCBI Taxonomy" id="61435"/>
    <lineage>
        <taxon>Bacteria</taxon>
        <taxon>Bacillati</taxon>
        <taxon>Chloroflexota</taxon>
        <taxon>Dehalococcoidia</taxon>
        <taxon>Dehalococcoidales</taxon>
        <taxon>Dehalococcoidaceae</taxon>
        <taxon>Dehalococcoides</taxon>
    </lineage>
</organism>
<gene>
    <name evidence="2" type="ORF">DA01_05130</name>
</gene>
<dbReference type="EMBL" id="JGYD01000018">
    <property type="protein sequence ID" value="KSV18027.1"/>
    <property type="molecule type" value="Genomic_DNA"/>
</dbReference>
<dbReference type="InterPro" id="IPR051207">
    <property type="entry name" value="ComplexI_NDUFA9_subunit"/>
</dbReference>
<name>A0A0V8M2J1_9CHLR</name>
<evidence type="ECO:0000313" key="3">
    <source>
        <dbReference type="Proteomes" id="UP000053577"/>
    </source>
</evidence>
<evidence type="ECO:0000313" key="2">
    <source>
        <dbReference type="EMBL" id="KSV18027.1"/>
    </source>
</evidence>
<dbReference type="PATRIC" id="fig|61435.5.peg.1011"/>
<dbReference type="SUPFAM" id="SSF51735">
    <property type="entry name" value="NAD(P)-binding Rossmann-fold domains"/>
    <property type="match status" value="1"/>
</dbReference>
<dbReference type="OrthoDB" id="9809586at2"/>
<protein>
    <submittedName>
        <fullName evidence="2">Epimerase</fullName>
    </submittedName>
</protein>
<dbReference type="PANTHER" id="PTHR12126">
    <property type="entry name" value="NADH-UBIQUINONE OXIDOREDUCTASE 39 KDA SUBUNIT-RELATED"/>
    <property type="match status" value="1"/>
</dbReference>
<reference evidence="2 3" key="1">
    <citation type="journal article" date="2015" name="Sci. Rep.">
        <title>A comparative genomics and reductive dehalogenase gene transcription study of two chloroethene-respiring bacteria, Dehalococcoides mccartyi strains MB and 11a.</title>
        <authorList>
            <person name="Low A."/>
            <person name="Shen Z."/>
            <person name="Cheng D."/>
            <person name="Rogers M.J."/>
            <person name="Lee P.K."/>
            <person name="He J."/>
        </authorList>
    </citation>
    <scope>NUCLEOTIDE SEQUENCE [LARGE SCALE GENOMIC DNA]</scope>
    <source>
        <strain evidence="2 3">MB</strain>
    </source>
</reference>
<dbReference type="GO" id="GO:0044877">
    <property type="term" value="F:protein-containing complex binding"/>
    <property type="evidence" value="ECO:0007669"/>
    <property type="project" value="TreeGrafter"/>
</dbReference>
<evidence type="ECO:0000259" key="1">
    <source>
        <dbReference type="Pfam" id="PF01370"/>
    </source>
</evidence>
<dbReference type="PANTHER" id="PTHR12126:SF11">
    <property type="entry name" value="NADH DEHYDROGENASE [UBIQUINONE] 1 ALPHA SUBCOMPLEX SUBUNIT 9, MITOCHONDRIAL"/>
    <property type="match status" value="1"/>
</dbReference>
<dbReference type="AlphaFoldDB" id="A0A0V8M2J1"/>
<comment type="caution">
    <text evidence="2">The sequence shown here is derived from an EMBL/GenBank/DDBJ whole genome shotgun (WGS) entry which is preliminary data.</text>
</comment>
<sequence length="302" mass="33071">MTNRVFVSGGSGFVGGHLLPRLAENGFKIRLLVMNEAEAKRVKTPGVEFVYGTVNDLPVLMESMKDIFAVIHLVAILRENKDITFEKVNIEGTKNMLAAADQNGVKRFIHMGILGASADPRFTYLNSKYLAEEAVSKSGLDYSILKPSVMFGQGAGFITALIRSFKPYPLFAPVAGNGKTRLQPIWVEDVVSCLLKMLDGEKIHQSVQIGGPQIFTYDEVLSAVMQAMGVKKPRLHVPVGLMRPLVWLMERTSSNPPITLPELKALSVDNITAEDAVKTEFGFDPKPLSEGLDYLKPAPAVP</sequence>
<dbReference type="Pfam" id="PF01370">
    <property type="entry name" value="Epimerase"/>
    <property type="match status" value="1"/>
</dbReference>
<proteinExistence type="predicted"/>
<feature type="domain" description="NAD-dependent epimerase/dehydratase" evidence="1">
    <location>
        <begin position="5"/>
        <end position="209"/>
    </location>
</feature>
<accession>A0A0V8M2J1</accession>
<dbReference type="Proteomes" id="UP000053577">
    <property type="component" value="Unassembled WGS sequence"/>
</dbReference>